<reference evidence="3" key="1">
    <citation type="submission" date="2017-02" db="UniProtKB">
        <authorList>
            <consortium name="WormBaseParasite"/>
        </authorList>
    </citation>
    <scope>IDENTIFICATION</scope>
</reference>
<name>A0A0R3TF21_RODNA</name>
<dbReference type="AlphaFoldDB" id="A0A0R3TF21"/>
<dbReference type="EMBL" id="UZAE01005137">
    <property type="protein sequence ID" value="VDO01518.1"/>
    <property type="molecule type" value="Genomic_DNA"/>
</dbReference>
<sequence>MASGAEKWQRNKSQLFSITAAQSGLSQLQPDRIERMPSLFMNGVAAENLAYQSPELKTNSRSFRRSLLGGLFRRDHVSHFGDVNVWKRRVFTRFEPFFEPFYL</sequence>
<accession>A0A0R3TF21</accession>
<reference evidence="1 2" key="2">
    <citation type="submission" date="2018-11" db="EMBL/GenBank/DDBJ databases">
        <authorList>
            <consortium name="Pathogen Informatics"/>
        </authorList>
    </citation>
    <scope>NUCLEOTIDE SEQUENCE [LARGE SCALE GENOMIC DNA]</scope>
</reference>
<dbReference type="Proteomes" id="UP000278807">
    <property type="component" value="Unassembled WGS sequence"/>
</dbReference>
<organism evidence="3">
    <name type="scientific">Rodentolepis nana</name>
    <name type="common">Dwarf tapeworm</name>
    <name type="synonym">Hymenolepis nana</name>
    <dbReference type="NCBI Taxonomy" id="102285"/>
    <lineage>
        <taxon>Eukaryota</taxon>
        <taxon>Metazoa</taxon>
        <taxon>Spiralia</taxon>
        <taxon>Lophotrochozoa</taxon>
        <taxon>Platyhelminthes</taxon>
        <taxon>Cestoda</taxon>
        <taxon>Eucestoda</taxon>
        <taxon>Cyclophyllidea</taxon>
        <taxon>Hymenolepididae</taxon>
        <taxon>Rodentolepis</taxon>
    </lineage>
</organism>
<evidence type="ECO:0000313" key="3">
    <source>
        <dbReference type="WBParaSite" id="HNAJ_0000566001-mRNA-1"/>
    </source>
</evidence>
<dbReference type="WBParaSite" id="HNAJ_0000566001-mRNA-1">
    <property type="protein sequence ID" value="HNAJ_0000566001-mRNA-1"/>
    <property type="gene ID" value="HNAJ_0000566001"/>
</dbReference>
<protein>
    <submittedName>
        <fullName evidence="1 3">Uncharacterized protein</fullName>
    </submittedName>
</protein>
<keyword evidence="2" id="KW-1185">Reference proteome</keyword>
<evidence type="ECO:0000313" key="1">
    <source>
        <dbReference type="EMBL" id="VDO01518.1"/>
    </source>
</evidence>
<evidence type="ECO:0000313" key="2">
    <source>
        <dbReference type="Proteomes" id="UP000278807"/>
    </source>
</evidence>
<proteinExistence type="predicted"/>
<gene>
    <name evidence="1" type="ORF">HNAJ_LOCUS5658</name>
</gene>